<dbReference type="InterPro" id="IPR029058">
    <property type="entry name" value="AB_hydrolase_fold"/>
</dbReference>
<proteinExistence type="inferred from homology"/>
<dbReference type="InterPro" id="IPR019826">
    <property type="entry name" value="Carboxylesterase_B_AS"/>
</dbReference>
<feature type="chain" id="PRO_5025713632" description="Carboxylic ester hydrolase" evidence="3">
    <location>
        <begin position="25"/>
        <end position="569"/>
    </location>
</feature>
<evidence type="ECO:0000313" key="5">
    <source>
        <dbReference type="EMBL" id="KAF1970205.1"/>
    </source>
</evidence>
<keyword evidence="3" id="KW-0732">Signal</keyword>
<name>A0A6A5UZG8_9PLEO</name>
<dbReference type="AlphaFoldDB" id="A0A6A5UZG8"/>
<evidence type="ECO:0000256" key="1">
    <source>
        <dbReference type="ARBA" id="ARBA00005964"/>
    </source>
</evidence>
<feature type="domain" description="Carboxylesterase type B" evidence="4">
    <location>
        <begin position="39"/>
        <end position="515"/>
    </location>
</feature>
<feature type="signal peptide" evidence="3">
    <location>
        <begin position="1"/>
        <end position="24"/>
    </location>
</feature>
<dbReference type="Gene3D" id="3.40.50.1820">
    <property type="entry name" value="alpha/beta hydrolase"/>
    <property type="match status" value="1"/>
</dbReference>
<keyword evidence="6" id="KW-1185">Reference proteome</keyword>
<evidence type="ECO:0000259" key="4">
    <source>
        <dbReference type="Pfam" id="PF00135"/>
    </source>
</evidence>
<reference evidence="5" key="1">
    <citation type="journal article" date="2020" name="Stud. Mycol.">
        <title>101 Dothideomycetes genomes: a test case for predicting lifestyles and emergence of pathogens.</title>
        <authorList>
            <person name="Haridas S."/>
            <person name="Albert R."/>
            <person name="Binder M."/>
            <person name="Bloem J."/>
            <person name="Labutti K."/>
            <person name="Salamov A."/>
            <person name="Andreopoulos B."/>
            <person name="Baker S."/>
            <person name="Barry K."/>
            <person name="Bills G."/>
            <person name="Bluhm B."/>
            <person name="Cannon C."/>
            <person name="Castanera R."/>
            <person name="Culley D."/>
            <person name="Daum C."/>
            <person name="Ezra D."/>
            <person name="Gonzalez J."/>
            <person name="Henrissat B."/>
            <person name="Kuo A."/>
            <person name="Liang C."/>
            <person name="Lipzen A."/>
            <person name="Lutzoni F."/>
            <person name="Magnuson J."/>
            <person name="Mondo S."/>
            <person name="Nolan M."/>
            <person name="Ohm R."/>
            <person name="Pangilinan J."/>
            <person name="Park H.-J."/>
            <person name="Ramirez L."/>
            <person name="Alfaro M."/>
            <person name="Sun H."/>
            <person name="Tritt A."/>
            <person name="Yoshinaga Y."/>
            <person name="Zwiers L.-H."/>
            <person name="Turgeon B."/>
            <person name="Goodwin S."/>
            <person name="Spatafora J."/>
            <person name="Crous P."/>
            <person name="Grigoriev I."/>
        </authorList>
    </citation>
    <scope>NUCLEOTIDE SEQUENCE</scope>
    <source>
        <strain evidence="5">CBS 107.79</strain>
    </source>
</reference>
<dbReference type="EC" id="3.1.1.-" evidence="3"/>
<dbReference type="InterPro" id="IPR002018">
    <property type="entry name" value="CarbesteraseB"/>
</dbReference>
<sequence>MYTIKRVWVPLVVCVAAWFGTAESSLTVDLDYALYKGFHDSNTKLDVWLGIRYAAAPYGELRWKAPQTPKKDRKIQNASNYGSVCFQSYPAITGAPPMPEGDEDCLFLNVYAPRTTGSKKLPVLMWIHGGGYGWGDGRTDMSAMINDNDNSFIGVSIQYRLGPFGFLSSSEVRAKGAPNAGLLDAAFAIQWIEEHIHKFGGDKNKITVSGESAGAGALLHLNLAPTVKSKFQGIAASPYLPGQHNYDAEVPTKKYYAFSAQAGCGSSGDVLDCLRGKDSATLQLANFNVTVSGSVYRTWAFDPVTDGSFITGPPSQTLLKKKVNGRAILVGTNANEGALFVPQEDISNLEDLKTWLHLKYPLFSDQDIETILAVYPNTNEADDPSALKFATNGISGATNVNMSQVATGHLQRANVIVAEATFICPSYWLSTAFLPKPSYHYQYSVPFGAHLEDVYAYFGPNQLQQSPSFSLAFRQIWGNFIRNSNPEVASQPGLKAWPKWVDGKGAKMMNLNTTGGAPYEATTQFGAKVTQFTEPGLKNVFGVVGAWDWEGGRGERCEFWKTMLDKIPT</sequence>
<dbReference type="EMBL" id="ML976703">
    <property type="protein sequence ID" value="KAF1970205.1"/>
    <property type="molecule type" value="Genomic_DNA"/>
</dbReference>
<dbReference type="PROSITE" id="PS00941">
    <property type="entry name" value="CARBOXYLESTERASE_B_2"/>
    <property type="match status" value="1"/>
</dbReference>
<dbReference type="SUPFAM" id="SSF53474">
    <property type="entry name" value="alpha/beta-Hydrolases"/>
    <property type="match status" value="1"/>
</dbReference>
<gene>
    <name evidence="5" type="ORF">BU23DRAFT_475099</name>
</gene>
<dbReference type="InterPro" id="IPR019819">
    <property type="entry name" value="Carboxylesterase_B_CS"/>
</dbReference>
<dbReference type="Proteomes" id="UP000800036">
    <property type="component" value="Unassembled WGS sequence"/>
</dbReference>
<dbReference type="OrthoDB" id="408631at2759"/>
<organism evidence="5 6">
    <name type="scientific">Bimuria novae-zelandiae CBS 107.79</name>
    <dbReference type="NCBI Taxonomy" id="1447943"/>
    <lineage>
        <taxon>Eukaryota</taxon>
        <taxon>Fungi</taxon>
        <taxon>Dikarya</taxon>
        <taxon>Ascomycota</taxon>
        <taxon>Pezizomycotina</taxon>
        <taxon>Dothideomycetes</taxon>
        <taxon>Pleosporomycetidae</taxon>
        <taxon>Pleosporales</taxon>
        <taxon>Massarineae</taxon>
        <taxon>Didymosphaeriaceae</taxon>
        <taxon>Bimuria</taxon>
    </lineage>
</organism>
<dbReference type="PROSITE" id="PS00122">
    <property type="entry name" value="CARBOXYLESTERASE_B_1"/>
    <property type="match status" value="1"/>
</dbReference>
<keyword evidence="2 3" id="KW-0378">Hydrolase</keyword>
<dbReference type="PANTHER" id="PTHR11559">
    <property type="entry name" value="CARBOXYLESTERASE"/>
    <property type="match status" value="1"/>
</dbReference>
<evidence type="ECO:0000256" key="2">
    <source>
        <dbReference type="ARBA" id="ARBA00022801"/>
    </source>
</evidence>
<dbReference type="Pfam" id="PF00135">
    <property type="entry name" value="COesterase"/>
    <property type="match status" value="1"/>
</dbReference>
<comment type="similarity">
    <text evidence="1 3">Belongs to the type-B carboxylesterase/lipase family.</text>
</comment>
<evidence type="ECO:0000256" key="3">
    <source>
        <dbReference type="RuleBase" id="RU361235"/>
    </source>
</evidence>
<dbReference type="GO" id="GO:0016787">
    <property type="term" value="F:hydrolase activity"/>
    <property type="evidence" value="ECO:0007669"/>
    <property type="project" value="UniProtKB-KW"/>
</dbReference>
<dbReference type="InterPro" id="IPR050309">
    <property type="entry name" value="Type-B_Carboxylest/Lipase"/>
</dbReference>
<evidence type="ECO:0000313" key="6">
    <source>
        <dbReference type="Proteomes" id="UP000800036"/>
    </source>
</evidence>
<accession>A0A6A5UZG8</accession>
<protein>
    <recommendedName>
        <fullName evidence="3">Carboxylic ester hydrolase</fullName>
        <ecNumber evidence="3">3.1.1.-</ecNumber>
    </recommendedName>
</protein>